<evidence type="ECO:0000313" key="3">
    <source>
        <dbReference type="Proteomes" id="UP000241818"/>
    </source>
</evidence>
<organism evidence="2 3">
    <name type="scientific">Amorphotheca resinae ATCC 22711</name>
    <dbReference type="NCBI Taxonomy" id="857342"/>
    <lineage>
        <taxon>Eukaryota</taxon>
        <taxon>Fungi</taxon>
        <taxon>Dikarya</taxon>
        <taxon>Ascomycota</taxon>
        <taxon>Pezizomycotina</taxon>
        <taxon>Leotiomycetes</taxon>
        <taxon>Helotiales</taxon>
        <taxon>Amorphothecaceae</taxon>
        <taxon>Amorphotheca</taxon>
    </lineage>
</organism>
<dbReference type="EMBL" id="KZ679018">
    <property type="protein sequence ID" value="PSS08488.1"/>
    <property type="molecule type" value="Genomic_DNA"/>
</dbReference>
<dbReference type="RefSeq" id="XP_024716886.1">
    <property type="nucleotide sequence ID" value="XM_024864752.1"/>
</dbReference>
<proteinExistence type="predicted"/>
<dbReference type="Proteomes" id="UP000241818">
    <property type="component" value="Unassembled WGS sequence"/>
</dbReference>
<evidence type="ECO:0000313" key="2">
    <source>
        <dbReference type="EMBL" id="PSS08488.1"/>
    </source>
</evidence>
<dbReference type="GeneID" id="36572833"/>
<sequence>MACLSLISASANYSVQLMEDLAPSDWSAEEWAAAADTVIGKTQAHIISDLIEDLGIKLQVTEESIRQRIDEERGALGLKPLPPHEDKPGPFHYLKKKEDSSEEDQDYSSYLPPGWTEEKYKTYSDQEARELPDDVRDKLFKRQSQELNPGYFAGLPKKVLNNITSTLHEYARQQLGVPEGVRAYKREIAPLVQVFSLQNHENFGFILCMPSHVDEEALHEFVETLDMINAAQLQNFMEGTGLENIEGRFMMPLDAEIGKNAKDISAEDCRQRYRLVRKEGGLPSGLDTGIVLMADKEAIQSLTEFSMDNPAHVWAVDLDFDPEKNTYPEGYDGTFEVRCHALLHHLYVAVGSGLMTPVEVWGLLQRRNVPIVDAEMIHHNEL</sequence>
<keyword evidence="3" id="KW-1185">Reference proteome</keyword>
<name>A0A2T3AQF0_AMORE</name>
<dbReference type="OrthoDB" id="4869816at2759"/>
<gene>
    <name evidence="2" type="ORF">M430DRAFT_22726</name>
</gene>
<evidence type="ECO:0000256" key="1">
    <source>
        <dbReference type="SAM" id="MobiDB-lite"/>
    </source>
</evidence>
<reference evidence="2 3" key="1">
    <citation type="journal article" date="2018" name="New Phytol.">
        <title>Comparative genomics and transcriptomics depict ericoid mycorrhizal fungi as versatile saprotrophs and plant mutualists.</title>
        <authorList>
            <person name="Martino E."/>
            <person name="Morin E."/>
            <person name="Grelet G.A."/>
            <person name="Kuo A."/>
            <person name="Kohler A."/>
            <person name="Daghino S."/>
            <person name="Barry K.W."/>
            <person name="Cichocki N."/>
            <person name="Clum A."/>
            <person name="Dockter R.B."/>
            <person name="Hainaut M."/>
            <person name="Kuo R.C."/>
            <person name="LaButti K."/>
            <person name="Lindahl B.D."/>
            <person name="Lindquist E.A."/>
            <person name="Lipzen A."/>
            <person name="Khouja H.R."/>
            <person name="Magnuson J."/>
            <person name="Murat C."/>
            <person name="Ohm R.A."/>
            <person name="Singer S.W."/>
            <person name="Spatafora J.W."/>
            <person name="Wang M."/>
            <person name="Veneault-Fourrey C."/>
            <person name="Henrissat B."/>
            <person name="Grigoriev I.V."/>
            <person name="Martin F.M."/>
            <person name="Perotto S."/>
        </authorList>
    </citation>
    <scope>NUCLEOTIDE SEQUENCE [LARGE SCALE GENOMIC DNA]</scope>
    <source>
        <strain evidence="2 3">ATCC 22711</strain>
    </source>
</reference>
<protein>
    <submittedName>
        <fullName evidence="2">Uncharacterized protein</fullName>
    </submittedName>
</protein>
<dbReference type="AlphaFoldDB" id="A0A2T3AQF0"/>
<dbReference type="InParanoid" id="A0A2T3AQF0"/>
<accession>A0A2T3AQF0</accession>
<feature type="region of interest" description="Disordered" evidence="1">
    <location>
        <begin position="75"/>
        <end position="112"/>
    </location>
</feature>